<dbReference type="SUPFAM" id="SSF117856">
    <property type="entry name" value="AF0104/ALDC/Ptd012-like"/>
    <property type="match status" value="1"/>
</dbReference>
<reference evidence="10 11" key="1">
    <citation type="submission" date="2018-10" db="EMBL/GenBank/DDBJ databases">
        <title>Xanthobacter tagetidis genome sequencing and assembly.</title>
        <authorList>
            <person name="Maclea K.S."/>
            <person name="Goen A.E."/>
            <person name="Fatima S.A."/>
        </authorList>
    </citation>
    <scope>NUCLEOTIDE SEQUENCE [LARGE SCALE GENOMIC DNA]</scope>
    <source>
        <strain evidence="10 11">ATCC 700314</strain>
    </source>
</reference>
<dbReference type="UniPathway" id="UPA00626">
    <property type="reaction ID" value="UER00678"/>
</dbReference>
<dbReference type="InterPro" id="IPR005128">
    <property type="entry name" value="Acetolactate_a_deCO2ase"/>
</dbReference>
<keyword evidence="11" id="KW-1185">Reference proteome</keyword>
<keyword evidence="7 9" id="KW-0005">Acetoin biosynthesis</keyword>
<evidence type="ECO:0000256" key="9">
    <source>
        <dbReference type="PIRNR" id="PIRNR001332"/>
    </source>
</evidence>
<evidence type="ECO:0000256" key="5">
    <source>
        <dbReference type="ARBA" id="ARBA00020164"/>
    </source>
</evidence>
<evidence type="ECO:0000256" key="8">
    <source>
        <dbReference type="ARBA" id="ARBA00023239"/>
    </source>
</evidence>
<sequence length="277" mass="29341">MPKLTCEVSASLLDALDRAAAESGESRDHIVSRALADALQVDHGTLFQVSTSGAIVEGLFGGVVSVGTLREHGDFGLGTFAGLDGEMIALDGAYFQMRSDGSIHRATDAMQVPFALVTHFAGADAGTLAPFASMDALLALLDARRDSDNIFYAVRLSGRFSLVHDRVACKAGDHETLVEATSHQAEFRHADVEGTMVGFYTPPYARGIGIPGWHLHFISADFSRGGHVLGCAGAGIGLQMERLDDFRLAMPETAAFLKADLSGDTEAALDTAERATR</sequence>
<comment type="catalytic activity">
    <reaction evidence="1 9">
        <text>(2S)-2-acetolactate + H(+) = (R)-acetoin + CO2</text>
        <dbReference type="Rhea" id="RHEA:21580"/>
        <dbReference type="ChEBI" id="CHEBI:15378"/>
        <dbReference type="ChEBI" id="CHEBI:15686"/>
        <dbReference type="ChEBI" id="CHEBI:16526"/>
        <dbReference type="ChEBI" id="CHEBI:58476"/>
        <dbReference type="EC" id="4.1.1.5"/>
    </reaction>
</comment>
<dbReference type="RefSeq" id="WP_121624430.1">
    <property type="nucleotide sequence ID" value="NZ_JACIIW010000003.1"/>
</dbReference>
<evidence type="ECO:0000313" key="10">
    <source>
        <dbReference type="EMBL" id="RLP75872.1"/>
    </source>
</evidence>
<keyword evidence="6 9" id="KW-0210">Decarboxylase</keyword>
<evidence type="ECO:0000256" key="2">
    <source>
        <dbReference type="ARBA" id="ARBA00005170"/>
    </source>
</evidence>
<evidence type="ECO:0000256" key="4">
    <source>
        <dbReference type="ARBA" id="ARBA00013204"/>
    </source>
</evidence>
<dbReference type="EC" id="4.1.1.5" evidence="4 9"/>
<dbReference type="Gene3D" id="3.30.1330.80">
    <property type="entry name" value="Hypothetical protein, similar to alpha- acetolactate decarboxylase, domain 2"/>
    <property type="match status" value="2"/>
</dbReference>
<dbReference type="OrthoDB" id="8612680at2"/>
<evidence type="ECO:0000256" key="7">
    <source>
        <dbReference type="ARBA" id="ARBA00023061"/>
    </source>
</evidence>
<evidence type="ECO:0000256" key="3">
    <source>
        <dbReference type="ARBA" id="ARBA00007106"/>
    </source>
</evidence>
<comment type="pathway">
    <text evidence="2 9">Polyol metabolism; (R,R)-butane-2,3-diol biosynthesis; (R,R)-butane-2,3-diol from pyruvate: step 2/3.</text>
</comment>
<dbReference type="PANTHER" id="PTHR35524">
    <property type="entry name" value="ALPHA-ACETOLACTATE DECARBOXYLASE"/>
    <property type="match status" value="1"/>
</dbReference>
<dbReference type="CDD" id="cd17299">
    <property type="entry name" value="acetolactate_decarboxylase"/>
    <property type="match status" value="1"/>
</dbReference>
<gene>
    <name evidence="10" type="primary">budA</name>
    <name evidence="10" type="ORF">D9R14_16435</name>
</gene>
<dbReference type="PANTHER" id="PTHR35524:SF1">
    <property type="entry name" value="ALPHA-ACETOLACTATE DECARBOXYLASE"/>
    <property type="match status" value="1"/>
</dbReference>
<dbReference type="Proteomes" id="UP000269692">
    <property type="component" value="Unassembled WGS sequence"/>
</dbReference>
<keyword evidence="8 9" id="KW-0456">Lyase</keyword>
<dbReference type="Pfam" id="PF03306">
    <property type="entry name" value="AAL_decarboxy"/>
    <property type="match status" value="1"/>
</dbReference>
<proteinExistence type="inferred from homology"/>
<organism evidence="10 11">
    <name type="scientific">Xanthobacter tagetidis</name>
    <dbReference type="NCBI Taxonomy" id="60216"/>
    <lineage>
        <taxon>Bacteria</taxon>
        <taxon>Pseudomonadati</taxon>
        <taxon>Pseudomonadota</taxon>
        <taxon>Alphaproteobacteria</taxon>
        <taxon>Hyphomicrobiales</taxon>
        <taxon>Xanthobacteraceae</taxon>
        <taxon>Xanthobacter</taxon>
    </lineage>
</organism>
<dbReference type="NCBIfam" id="TIGR01252">
    <property type="entry name" value="acetolac_decarb"/>
    <property type="match status" value="1"/>
</dbReference>
<name>A0A3L7A920_9HYPH</name>
<evidence type="ECO:0000313" key="11">
    <source>
        <dbReference type="Proteomes" id="UP000269692"/>
    </source>
</evidence>
<comment type="similarity">
    <text evidence="3 9">Belongs to the alpha-acetolactate decarboxylase family.</text>
</comment>
<evidence type="ECO:0000256" key="6">
    <source>
        <dbReference type="ARBA" id="ARBA00022793"/>
    </source>
</evidence>
<dbReference type="GO" id="GO:0045151">
    <property type="term" value="P:acetoin biosynthetic process"/>
    <property type="evidence" value="ECO:0007669"/>
    <property type="project" value="UniProtKB-UniRule"/>
</dbReference>
<comment type="caution">
    <text evidence="10">The sequence shown here is derived from an EMBL/GenBank/DDBJ whole genome shotgun (WGS) entry which is preliminary data.</text>
</comment>
<accession>A0A3L7A920</accession>
<protein>
    <recommendedName>
        <fullName evidence="5 9">Alpha-acetolactate decarboxylase</fullName>
        <ecNumber evidence="4 9">4.1.1.5</ecNumber>
    </recommendedName>
</protein>
<dbReference type="AlphaFoldDB" id="A0A3L7A920"/>
<dbReference type="GO" id="GO:0047605">
    <property type="term" value="F:acetolactate decarboxylase activity"/>
    <property type="evidence" value="ECO:0007669"/>
    <property type="project" value="UniProtKB-UniRule"/>
</dbReference>
<evidence type="ECO:0000256" key="1">
    <source>
        <dbReference type="ARBA" id="ARBA00001784"/>
    </source>
</evidence>
<dbReference type="PIRSF" id="PIRSF001332">
    <property type="entry name" value="Acetolac_decarb"/>
    <property type="match status" value="1"/>
</dbReference>
<dbReference type="EMBL" id="RCTF01000014">
    <property type="protein sequence ID" value="RLP75872.1"/>
    <property type="molecule type" value="Genomic_DNA"/>
</dbReference>